<feature type="domain" description="Sulfotransferase" evidence="1">
    <location>
        <begin position="146"/>
        <end position="405"/>
    </location>
</feature>
<proteinExistence type="predicted"/>
<accession>A0A2C9M3A9</accession>
<dbReference type="GO" id="GO:0019319">
    <property type="term" value="P:hexose biosynthetic process"/>
    <property type="evidence" value="ECO:0007669"/>
    <property type="project" value="TreeGrafter"/>
</dbReference>
<protein>
    <recommendedName>
        <fullName evidence="1">Sulfotransferase domain-containing protein</fullName>
    </recommendedName>
</protein>
<organism evidence="2 3">
    <name type="scientific">Biomphalaria glabrata</name>
    <name type="common">Bloodfluke planorb</name>
    <name type="synonym">Freshwater snail</name>
    <dbReference type="NCBI Taxonomy" id="6526"/>
    <lineage>
        <taxon>Eukaryota</taxon>
        <taxon>Metazoa</taxon>
        <taxon>Spiralia</taxon>
        <taxon>Lophotrochozoa</taxon>
        <taxon>Mollusca</taxon>
        <taxon>Gastropoda</taxon>
        <taxon>Heterobranchia</taxon>
        <taxon>Euthyneura</taxon>
        <taxon>Panpulmonata</taxon>
        <taxon>Hygrophila</taxon>
        <taxon>Lymnaeoidea</taxon>
        <taxon>Planorbidae</taxon>
        <taxon>Biomphalaria</taxon>
    </lineage>
</organism>
<dbReference type="PANTHER" id="PTHR15723">
    <property type="entry name" value="CARBOHYDRATE SULFOTRANSFERASE 15"/>
    <property type="match status" value="1"/>
</dbReference>
<name>A0A2C9M3A9_BIOGL</name>
<dbReference type="VEuPathDB" id="VectorBase:BGLB038043"/>
<dbReference type="OrthoDB" id="8068875at2759"/>
<dbReference type="InterPro" id="IPR052654">
    <property type="entry name" value="CS_Sulfotransferase"/>
</dbReference>
<dbReference type="AlphaFoldDB" id="A0A2C9M3A9"/>
<gene>
    <name evidence="2" type="primary">106073090</name>
</gene>
<dbReference type="STRING" id="6526.A0A2C9M3A9"/>
<dbReference type="Proteomes" id="UP000076420">
    <property type="component" value="Unassembled WGS sequence"/>
</dbReference>
<evidence type="ECO:0000313" key="3">
    <source>
        <dbReference type="Proteomes" id="UP000076420"/>
    </source>
</evidence>
<dbReference type="EnsemblMetazoa" id="BGLB038043-RA">
    <property type="protein sequence ID" value="BGLB038043-PA"/>
    <property type="gene ID" value="BGLB038043"/>
</dbReference>
<dbReference type="Pfam" id="PF00685">
    <property type="entry name" value="Sulfotransfer_1"/>
    <property type="match status" value="1"/>
</dbReference>
<dbReference type="KEGG" id="bgt:106073090"/>
<reference evidence="2" key="1">
    <citation type="submission" date="2020-05" db="UniProtKB">
        <authorList>
            <consortium name="EnsemblMetazoa"/>
        </authorList>
    </citation>
    <scope>IDENTIFICATION</scope>
    <source>
        <strain evidence="2">BB02</strain>
    </source>
</reference>
<dbReference type="InterPro" id="IPR000863">
    <property type="entry name" value="Sulfotransferase_dom"/>
</dbReference>
<dbReference type="PANTHER" id="PTHR15723:SF0">
    <property type="entry name" value="CARBOHYDRATE SULFOTRANSFERASE 15"/>
    <property type="match status" value="1"/>
</dbReference>
<dbReference type="GO" id="GO:0050659">
    <property type="term" value="F:N-acetylgalactosamine 4-sulfate 6-O-sulfotransferase activity"/>
    <property type="evidence" value="ECO:0007669"/>
    <property type="project" value="TreeGrafter"/>
</dbReference>
<dbReference type="InterPro" id="IPR027417">
    <property type="entry name" value="P-loop_NTPase"/>
</dbReference>
<sequence length="440" mass="52227">MRTSLRDRMKMYNRTVKRTISICLLYACSLFVFNSWNSQYRKIDNAGERQVRVSVPDERLTFSREEFSLNLKPMSPIGIENMTYDNVNDFPCTQKEMSNFTVDQTDDIMCYSRPNYIEAHLNPCFMEEDSPENPKRVFKCLPYFHVLGFDKCGTTDFHSRLSQHPQILNNCGALGKETYFWSLFRPGLNLFTRFPKQHLWDYKKCFQNMATKINSTMAQTNLNLITGDATPMDVWDFRGWPEDPQNKGLQEPRFLTPHAMRHIYKNPKFFLLVRNPVDRLYTDYLFLGYGFTARQFAKDVPKAVSMMTNCLKLQTIRQCFFSEDMLRKLPVRLHVSCYSVFLREWFSVFNRKHFFIFRTEDYHSNTKEYMRQAFDFLNVAPLSEAEIDRIANESIKHETHNKKTAGPMFPETRDILEEFFARFNEDLAALLDDNKFLWRN</sequence>
<evidence type="ECO:0000313" key="2">
    <source>
        <dbReference type="EnsemblMetazoa" id="BGLB038043-PA"/>
    </source>
</evidence>
<dbReference type="Gene3D" id="3.40.50.300">
    <property type="entry name" value="P-loop containing nucleotide triphosphate hydrolases"/>
    <property type="match status" value="1"/>
</dbReference>
<evidence type="ECO:0000259" key="1">
    <source>
        <dbReference type="Pfam" id="PF00685"/>
    </source>
</evidence>
<dbReference type="SUPFAM" id="SSF52540">
    <property type="entry name" value="P-loop containing nucleoside triphosphate hydrolases"/>
    <property type="match status" value="1"/>
</dbReference>
<dbReference type="VEuPathDB" id="VectorBase:BGLAX_042450"/>